<dbReference type="Pfam" id="PF03960">
    <property type="entry name" value="ArsC"/>
    <property type="match status" value="1"/>
</dbReference>
<keyword evidence="3" id="KW-0560">Oxidoreductase</keyword>
<protein>
    <recommendedName>
        <fullName evidence="5">Arsenate reductase</fullName>
        <ecNumber evidence="4">1.20.4.1</ecNumber>
    </recommendedName>
</protein>
<comment type="caution">
    <text evidence="7">The sequence shown here is derived from an EMBL/GenBank/DDBJ whole genome shotgun (WGS) entry which is preliminary data.</text>
</comment>
<evidence type="ECO:0000256" key="2">
    <source>
        <dbReference type="ARBA" id="ARBA00022849"/>
    </source>
</evidence>
<evidence type="ECO:0000256" key="6">
    <source>
        <dbReference type="PROSITE-ProRule" id="PRU01282"/>
    </source>
</evidence>
<dbReference type="PANTHER" id="PTHR30041:SF5">
    <property type="entry name" value="ARSENATE REDUCTASE-RELATED"/>
    <property type="match status" value="1"/>
</dbReference>
<evidence type="ECO:0000256" key="1">
    <source>
        <dbReference type="ARBA" id="ARBA00007198"/>
    </source>
</evidence>
<organism evidence="7 8">
    <name type="scientific">Sphingomonas citri</name>
    <dbReference type="NCBI Taxonomy" id="2862499"/>
    <lineage>
        <taxon>Bacteria</taxon>
        <taxon>Pseudomonadati</taxon>
        <taxon>Pseudomonadota</taxon>
        <taxon>Alphaproteobacteria</taxon>
        <taxon>Sphingomonadales</taxon>
        <taxon>Sphingomonadaceae</taxon>
        <taxon>Sphingomonas</taxon>
    </lineage>
</organism>
<evidence type="ECO:0000313" key="8">
    <source>
        <dbReference type="Proteomes" id="UP000759103"/>
    </source>
</evidence>
<evidence type="ECO:0000256" key="3">
    <source>
        <dbReference type="ARBA" id="ARBA00023002"/>
    </source>
</evidence>
<reference evidence="7 8" key="1">
    <citation type="submission" date="2021-07" db="EMBL/GenBank/DDBJ databases">
        <title>Sphingomonas sp.</title>
        <authorList>
            <person name="Feng G."/>
            <person name="Li J."/>
            <person name="Pan M."/>
        </authorList>
    </citation>
    <scope>NUCLEOTIDE SEQUENCE [LARGE SCALE GENOMIC DNA]</scope>
    <source>
        <strain evidence="7 8">RRHST34</strain>
    </source>
</reference>
<dbReference type="InterPro" id="IPR006660">
    <property type="entry name" value="Arsenate_reductase-like"/>
</dbReference>
<dbReference type="InterPro" id="IPR036249">
    <property type="entry name" value="Thioredoxin-like_sf"/>
</dbReference>
<dbReference type="Proteomes" id="UP000759103">
    <property type="component" value="Unassembled WGS sequence"/>
</dbReference>
<sequence>MAGGVAGAPGRVTEASGAAATIYHNPRCSKSREALAILREAGADVTVIEYLKTPPSRDTLAALLARGGIAPRDALRRDAPTVSDDAAALDLMARDPASIERPLVETDKGVRLARPPELVRELL</sequence>
<name>A0ABS7BIZ0_9SPHN</name>
<dbReference type="PANTHER" id="PTHR30041">
    <property type="entry name" value="ARSENATE REDUCTASE"/>
    <property type="match status" value="1"/>
</dbReference>
<dbReference type="SUPFAM" id="SSF52833">
    <property type="entry name" value="Thioredoxin-like"/>
    <property type="match status" value="1"/>
</dbReference>
<accession>A0ABS7BIZ0</accession>
<keyword evidence="2" id="KW-0059">Arsenical resistance</keyword>
<dbReference type="PROSITE" id="PS51353">
    <property type="entry name" value="ARSC"/>
    <property type="match status" value="1"/>
</dbReference>
<dbReference type="Gene3D" id="3.40.30.10">
    <property type="entry name" value="Glutaredoxin"/>
    <property type="match status" value="1"/>
</dbReference>
<evidence type="ECO:0000256" key="4">
    <source>
        <dbReference type="ARBA" id="ARBA00038969"/>
    </source>
</evidence>
<proteinExistence type="inferred from homology"/>
<dbReference type="InterPro" id="IPR006659">
    <property type="entry name" value="Arsenate_reductase"/>
</dbReference>
<evidence type="ECO:0000313" key="7">
    <source>
        <dbReference type="EMBL" id="MBW6529460.1"/>
    </source>
</evidence>
<keyword evidence="8" id="KW-1185">Reference proteome</keyword>
<comment type="similarity">
    <text evidence="1 6">Belongs to the ArsC family.</text>
</comment>
<evidence type="ECO:0000256" key="5">
    <source>
        <dbReference type="ARBA" id="ARBA00039879"/>
    </source>
</evidence>
<dbReference type="EMBL" id="JAHXZN010000001">
    <property type="protein sequence ID" value="MBW6529460.1"/>
    <property type="molecule type" value="Genomic_DNA"/>
</dbReference>
<gene>
    <name evidence="7" type="ORF">KZ820_01810</name>
</gene>
<dbReference type="CDD" id="cd03034">
    <property type="entry name" value="ArsC_ArsC"/>
    <property type="match status" value="1"/>
</dbReference>
<dbReference type="EC" id="1.20.4.1" evidence="4"/>